<sequence>KEIEGAVELSLGSPFKEVSDAENEADFAISILVPLLRKMGFSNVRYSHGRKEYGKDIIFSRRTEFDEYEYWGVQAKFGDVSGEVNSEIDTLVGQAEDAFKMPFYDVYSRSRQSISKLLIAISGKFTENAVEKICEKIESYPLKNNIVFVDGEKIRTLAERFRR</sequence>
<accession>X1ESE5</accession>
<proteinExistence type="predicted"/>
<feature type="domain" description="Restriction endonuclease type IV Mrr" evidence="1">
    <location>
        <begin position="31"/>
        <end position="157"/>
    </location>
</feature>
<dbReference type="Pfam" id="PF04471">
    <property type="entry name" value="Mrr_cat"/>
    <property type="match status" value="1"/>
</dbReference>
<evidence type="ECO:0000259" key="1">
    <source>
        <dbReference type="Pfam" id="PF04471"/>
    </source>
</evidence>
<dbReference type="EMBL" id="BARU01009383">
    <property type="protein sequence ID" value="GAH36321.1"/>
    <property type="molecule type" value="Genomic_DNA"/>
</dbReference>
<gene>
    <name evidence="2" type="ORF">S03H2_18121</name>
</gene>
<comment type="caution">
    <text evidence="2">The sequence shown here is derived from an EMBL/GenBank/DDBJ whole genome shotgun (WGS) entry which is preliminary data.</text>
</comment>
<protein>
    <recommendedName>
        <fullName evidence="1">Restriction endonuclease type IV Mrr domain-containing protein</fullName>
    </recommendedName>
</protein>
<organism evidence="2">
    <name type="scientific">marine sediment metagenome</name>
    <dbReference type="NCBI Taxonomy" id="412755"/>
    <lineage>
        <taxon>unclassified sequences</taxon>
        <taxon>metagenomes</taxon>
        <taxon>ecological metagenomes</taxon>
    </lineage>
</organism>
<feature type="non-terminal residue" evidence="2">
    <location>
        <position position="1"/>
    </location>
</feature>
<dbReference type="AlphaFoldDB" id="X1ESE5"/>
<dbReference type="GO" id="GO:0003677">
    <property type="term" value="F:DNA binding"/>
    <property type="evidence" value="ECO:0007669"/>
    <property type="project" value="InterPro"/>
</dbReference>
<dbReference type="GO" id="GO:0004519">
    <property type="term" value="F:endonuclease activity"/>
    <property type="evidence" value="ECO:0007669"/>
    <property type="project" value="InterPro"/>
</dbReference>
<name>X1ESE5_9ZZZZ</name>
<dbReference type="InterPro" id="IPR007560">
    <property type="entry name" value="Restrct_endonuc_IV_Mrr"/>
</dbReference>
<evidence type="ECO:0000313" key="2">
    <source>
        <dbReference type="EMBL" id="GAH36321.1"/>
    </source>
</evidence>
<dbReference type="GO" id="GO:0009307">
    <property type="term" value="P:DNA restriction-modification system"/>
    <property type="evidence" value="ECO:0007669"/>
    <property type="project" value="InterPro"/>
</dbReference>
<reference evidence="2" key="1">
    <citation type="journal article" date="2014" name="Front. Microbiol.">
        <title>High frequency of phylogenetically diverse reductive dehalogenase-homologous genes in deep subseafloor sedimentary metagenomes.</title>
        <authorList>
            <person name="Kawai M."/>
            <person name="Futagami T."/>
            <person name="Toyoda A."/>
            <person name="Takaki Y."/>
            <person name="Nishi S."/>
            <person name="Hori S."/>
            <person name="Arai W."/>
            <person name="Tsubouchi T."/>
            <person name="Morono Y."/>
            <person name="Uchiyama I."/>
            <person name="Ito T."/>
            <person name="Fujiyama A."/>
            <person name="Inagaki F."/>
            <person name="Takami H."/>
        </authorList>
    </citation>
    <scope>NUCLEOTIDE SEQUENCE</scope>
    <source>
        <strain evidence="2">Expedition CK06-06</strain>
    </source>
</reference>